<dbReference type="EMBL" id="WNJQ01000003">
    <property type="protein sequence ID" value="MBC9825100.1"/>
    <property type="molecule type" value="Genomic_DNA"/>
</dbReference>
<gene>
    <name evidence="5" type="primary">sepF</name>
    <name evidence="6" type="ORF">GLO26_04550</name>
</gene>
<dbReference type="PANTHER" id="PTHR35798:SF1">
    <property type="entry name" value="CELL DIVISION PROTEIN SEPF"/>
    <property type="match status" value="1"/>
</dbReference>
<reference evidence="6 7" key="1">
    <citation type="journal article" date="2020" name="Microorganisms">
        <title>New Insight into Antimicrobial Compounds from Food and Marine-Sourced Carnobacterium Species through Phenotype and Genome Analyses.</title>
        <authorList>
            <person name="Begrem S."/>
            <person name="Ivaniuk F."/>
            <person name="Gigout-Chevalier F."/>
            <person name="Kolypczuk L."/>
            <person name="Bonnetot S."/>
            <person name="Leroi F."/>
            <person name="Grovel O."/>
            <person name="Delbarre-Ladrat C."/>
            <person name="Passerini D."/>
        </authorList>
    </citation>
    <scope>NUCLEOTIDE SEQUENCE [LARGE SCALE GENOMIC DNA]</scope>
    <source>
        <strain evidence="6 7">MIP2551</strain>
    </source>
</reference>
<organism evidence="6 7">
    <name type="scientific">Carnobacterium inhibens</name>
    <dbReference type="NCBI Taxonomy" id="147709"/>
    <lineage>
        <taxon>Bacteria</taxon>
        <taxon>Bacillati</taxon>
        <taxon>Bacillota</taxon>
        <taxon>Bacilli</taxon>
        <taxon>Lactobacillales</taxon>
        <taxon>Carnobacteriaceae</taxon>
        <taxon>Carnobacterium</taxon>
    </lineage>
</organism>
<dbReference type="Proteomes" id="UP000638836">
    <property type="component" value="Unassembled WGS sequence"/>
</dbReference>
<dbReference type="InterPro" id="IPR023052">
    <property type="entry name" value="Cell_div_SepF"/>
</dbReference>
<dbReference type="Pfam" id="PF04472">
    <property type="entry name" value="SepF"/>
    <property type="match status" value="1"/>
</dbReference>
<comment type="caution">
    <text evidence="6">The sequence shown here is derived from an EMBL/GenBank/DDBJ whole genome shotgun (WGS) entry which is preliminary data.</text>
</comment>
<accession>A0ABR7TCA7</accession>
<comment type="function">
    <text evidence="4 5">Cell division protein that is part of the divisome complex and is recruited early to the Z-ring. Probably stimulates Z-ring formation, perhaps through the cross-linking of FtsZ protofilaments. Its function overlaps with FtsA.</text>
</comment>
<dbReference type="Gene3D" id="3.30.110.150">
    <property type="entry name" value="SepF-like protein"/>
    <property type="match status" value="1"/>
</dbReference>
<evidence type="ECO:0000313" key="6">
    <source>
        <dbReference type="EMBL" id="MBC9825100.1"/>
    </source>
</evidence>
<keyword evidence="2 5" id="KW-0717">Septation</keyword>
<evidence type="ECO:0000256" key="3">
    <source>
        <dbReference type="ARBA" id="ARBA00023306"/>
    </source>
</evidence>
<keyword evidence="7" id="KW-1185">Reference proteome</keyword>
<evidence type="ECO:0000256" key="1">
    <source>
        <dbReference type="ARBA" id="ARBA00022618"/>
    </source>
</evidence>
<keyword evidence="3 5" id="KW-0131">Cell cycle</keyword>
<keyword evidence="5" id="KW-0963">Cytoplasm</keyword>
<keyword evidence="1 5" id="KW-0132">Cell division</keyword>
<comment type="subunit">
    <text evidence="5">Homodimer. Interacts with FtsZ.</text>
</comment>
<protein>
    <recommendedName>
        <fullName evidence="5">Cell division protein SepF</fullName>
    </recommendedName>
</protein>
<evidence type="ECO:0000256" key="2">
    <source>
        <dbReference type="ARBA" id="ARBA00023210"/>
    </source>
</evidence>
<dbReference type="RefSeq" id="WP_034536417.1">
    <property type="nucleotide sequence ID" value="NZ_WNJQ01000003.1"/>
</dbReference>
<evidence type="ECO:0000313" key="7">
    <source>
        <dbReference type="Proteomes" id="UP000638836"/>
    </source>
</evidence>
<sequence>MGMLTNFSQFFGLNDEEEFELEPVADHQQEKVVNRAKKNELKQEVKNQKAFNTRREPAATNKVISMKNPDISHQSKIVVFEPRVYSEVQEIADLLLANQSVVLNFTRIEEDQAKRIVDFLTGTIYAINGDIQRIGDEIFLCTPKNVEIDGMLSDITQEKDFY</sequence>
<name>A0ABR7TCA7_9LACT</name>
<dbReference type="HAMAP" id="MF_01197">
    <property type="entry name" value="SepF"/>
    <property type="match status" value="1"/>
</dbReference>
<dbReference type="InterPro" id="IPR007561">
    <property type="entry name" value="Cell_div_SepF/SepF-rel"/>
</dbReference>
<dbReference type="PANTHER" id="PTHR35798">
    <property type="entry name" value="CELL DIVISION PROTEIN SEPF"/>
    <property type="match status" value="1"/>
</dbReference>
<evidence type="ECO:0000256" key="5">
    <source>
        <dbReference type="HAMAP-Rule" id="MF_01197"/>
    </source>
</evidence>
<comment type="subcellular location">
    <subcellularLocation>
        <location evidence="5">Cytoplasm</location>
    </subcellularLocation>
    <text evidence="5">Localizes to the division site, in a FtsZ-dependent manner.</text>
</comment>
<dbReference type="InterPro" id="IPR038594">
    <property type="entry name" value="SepF-like_sf"/>
</dbReference>
<evidence type="ECO:0000256" key="4">
    <source>
        <dbReference type="ARBA" id="ARBA00044936"/>
    </source>
</evidence>
<proteinExistence type="inferred from homology"/>
<comment type="similarity">
    <text evidence="5">Belongs to the SepF family.</text>
</comment>